<keyword evidence="3" id="KW-1185">Reference proteome</keyword>
<sequence>MFSAGERGVVVKMDPRNGESLCQSNVCWCRDCGRGALCSDISDCVRCECSIIAASPGGVTTAVSLHASVRLLILKSTAPATSVYNFGSRHVDCPRNVKVACSPVGTKTLGKQRPRNSPESAVPAPPRVKEQQRSVATWTWQERQEAPKCFVSDVLWKAQRRVRRETVLDWVP</sequence>
<proteinExistence type="predicted"/>
<evidence type="ECO:0000313" key="2">
    <source>
        <dbReference type="EMBL" id="KAH8025588.1"/>
    </source>
</evidence>
<dbReference type="EMBL" id="JABSTU010000007">
    <property type="protein sequence ID" value="KAH8025588.1"/>
    <property type="molecule type" value="Genomic_DNA"/>
</dbReference>
<reference evidence="2" key="2">
    <citation type="submission" date="2021-09" db="EMBL/GenBank/DDBJ databases">
        <authorList>
            <person name="Jia N."/>
            <person name="Wang J."/>
            <person name="Shi W."/>
            <person name="Du L."/>
            <person name="Sun Y."/>
            <person name="Zhan W."/>
            <person name="Jiang J."/>
            <person name="Wang Q."/>
            <person name="Zhang B."/>
            <person name="Ji P."/>
            <person name="Sakyi L.B."/>
            <person name="Cui X."/>
            <person name="Yuan T."/>
            <person name="Jiang B."/>
            <person name="Yang W."/>
            <person name="Lam T.T.-Y."/>
            <person name="Chang Q."/>
            <person name="Ding S."/>
            <person name="Wang X."/>
            <person name="Zhu J."/>
            <person name="Ruan X."/>
            <person name="Zhao L."/>
            <person name="Wei J."/>
            <person name="Que T."/>
            <person name="Du C."/>
            <person name="Cheng J."/>
            <person name="Dai P."/>
            <person name="Han X."/>
            <person name="Huang E."/>
            <person name="Gao Y."/>
            <person name="Liu J."/>
            <person name="Shao H."/>
            <person name="Ye R."/>
            <person name="Li L."/>
            <person name="Wei W."/>
            <person name="Wang X."/>
            <person name="Wang C."/>
            <person name="Huo Q."/>
            <person name="Li W."/>
            <person name="Guo W."/>
            <person name="Chen H."/>
            <person name="Chen S."/>
            <person name="Zhou L."/>
            <person name="Zhou L."/>
            <person name="Ni X."/>
            <person name="Tian J."/>
            <person name="Zhou Y."/>
            <person name="Sheng Y."/>
            <person name="Liu T."/>
            <person name="Pan Y."/>
            <person name="Xia L."/>
            <person name="Li J."/>
            <person name="Zhao F."/>
            <person name="Cao W."/>
        </authorList>
    </citation>
    <scope>NUCLEOTIDE SEQUENCE</scope>
    <source>
        <strain evidence="2">Rmic-2018</strain>
        <tissue evidence="2">Larvae</tissue>
    </source>
</reference>
<dbReference type="Proteomes" id="UP000821866">
    <property type="component" value="Unassembled WGS sequence"/>
</dbReference>
<evidence type="ECO:0000313" key="3">
    <source>
        <dbReference type="Proteomes" id="UP000821866"/>
    </source>
</evidence>
<feature type="region of interest" description="Disordered" evidence="1">
    <location>
        <begin position="106"/>
        <end position="129"/>
    </location>
</feature>
<accession>A0A9J6DU88</accession>
<reference evidence="2" key="1">
    <citation type="journal article" date="2020" name="Cell">
        <title>Large-Scale Comparative Analyses of Tick Genomes Elucidate Their Genetic Diversity and Vector Capacities.</title>
        <authorList>
            <consortium name="Tick Genome and Microbiome Consortium (TIGMIC)"/>
            <person name="Jia N."/>
            <person name="Wang J."/>
            <person name="Shi W."/>
            <person name="Du L."/>
            <person name="Sun Y."/>
            <person name="Zhan W."/>
            <person name="Jiang J.F."/>
            <person name="Wang Q."/>
            <person name="Zhang B."/>
            <person name="Ji P."/>
            <person name="Bell-Sakyi L."/>
            <person name="Cui X.M."/>
            <person name="Yuan T.T."/>
            <person name="Jiang B.G."/>
            <person name="Yang W.F."/>
            <person name="Lam T.T."/>
            <person name="Chang Q.C."/>
            <person name="Ding S.J."/>
            <person name="Wang X.J."/>
            <person name="Zhu J.G."/>
            <person name="Ruan X.D."/>
            <person name="Zhao L."/>
            <person name="Wei J.T."/>
            <person name="Ye R.Z."/>
            <person name="Que T.C."/>
            <person name="Du C.H."/>
            <person name="Zhou Y.H."/>
            <person name="Cheng J.X."/>
            <person name="Dai P.F."/>
            <person name="Guo W.B."/>
            <person name="Han X.H."/>
            <person name="Huang E.J."/>
            <person name="Li L.F."/>
            <person name="Wei W."/>
            <person name="Gao Y.C."/>
            <person name="Liu J.Z."/>
            <person name="Shao H.Z."/>
            <person name="Wang X."/>
            <person name="Wang C.C."/>
            <person name="Yang T.C."/>
            <person name="Huo Q.B."/>
            <person name="Li W."/>
            <person name="Chen H.Y."/>
            <person name="Chen S.E."/>
            <person name="Zhou L.G."/>
            <person name="Ni X.B."/>
            <person name="Tian J.H."/>
            <person name="Sheng Y."/>
            <person name="Liu T."/>
            <person name="Pan Y.S."/>
            <person name="Xia L.Y."/>
            <person name="Li J."/>
            <person name="Zhao F."/>
            <person name="Cao W.C."/>
        </authorList>
    </citation>
    <scope>NUCLEOTIDE SEQUENCE</scope>
    <source>
        <strain evidence="2">Rmic-2018</strain>
    </source>
</reference>
<gene>
    <name evidence="2" type="ORF">HPB51_010046</name>
</gene>
<organism evidence="2 3">
    <name type="scientific">Rhipicephalus microplus</name>
    <name type="common">Cattle tick</name>
    <name type="synonym">Boophilus microplus</name>
    <dbReference type="NCBI Taxonomy" id="6941"/>
    <lineage>
        <taxon>Eukaryota</taxon>
        <taxon>Metazoa</taxon>
        <taxon>Ecdysozoa</taxon>
        <taxon>Arthropoda</taxon>
        <taxon>Chelicerata</taxon>
        <taxon>Arachnida</taxon>
        <taxon>Acari</taxon>
        <taxon>Parasitiformes</taxon>
        <taxon>Ixodida</taxon>
        <taxon>Ixodoidea</taxon>
        <taxon>Ixodidae</taxon>
        <taxon>Rhipicephalinae</taxon>
        <taxon>Rhipicephalus</taxon>
        <taxon>Boophilus</taxon>
    </lineage>
</organism>
<comment type="caution">
    <text evidence="2">The sequence shown here is derived from an EMBL/GenBank/DDBJ whole genome shotgun (WGS) entry which is preliminary data.</text>
</comment>
<evidence type="ECO:0000256" key="1">
    <source>
        <dbReference type="SAM" id="MobiDB-lite"/>
    </source>
</evidence>
<protein>
    <submittedName>
        <fullName evidence="2">Uncharacterized protein</fullName>
    </submittedName>
</protein>
<name>A0A9J6DU88_RHIMP</name>
<dbReference type="AlphaFoldDB" id="A0A9J6DU88"/>